<dbReference type="Pfam" id="PF13839">
    <property type="entry name" value="PC-Esterase"/>
    <property type="match status" value="2"/>
</dbReference>
<evidence type="ECO:0000313" key="10">
    <source>
        <dbReference type="EMBL" id="KAH7548356.1"/>
    </source>
</evidence>
<comment type="caution">
    <text evidence="10">The sequence shown here is derived from an EMBL/GenBank/DDBJ whole genome shotgun (WGS) entry which is preliminary data.</text>
</comment>
<evidence type="ECO:0000313" key="11">
    <source>
        <dbReference type="Proteomes" id="UP000827721"/>
    </source>
</evidence>
<evidence type="ECO:0000256" key="4">
    <source>
        <dbReference type="ARBA" id="ARBA00022968"/>
    </source>
</evidence>
<dbReference type="InterPro" id="IPR029962">
    <property type="entry name" value="TBL"/>
</dbReference>
<organism evidence="10 11">
    <name type="scientific">Xanthoceras sorbifolium</name>
    <dbReference type="NCBI Taxonomy" id="99658"/>
    <lineage>
        <taxon>Eukaryota</taxon>
        <taxon>Viridiplantae</taxon>
        <taxon>Streptophyta</taxon>
        <taxon>Embryophyta</taxon>
        <taxon>Tracheophyta</taxon>
        <taxon>Spermatophyta</taxon>
        <taxon>Magnoliopsida</taxon>
        <taxon>eudicotyledons</taxon>
        <taxon>Gunneridae</taxon>
        <taxon>Pentapetalae</taxon>
        <taxon>rosids</taxon>
        <taxon>malvids</taxon>
        <taxon>Sapindales</taxon>
        <taxon>Sapindaceae</taxon>
        <taxon>Xanthoceroideae</taxon>
        <taxon>Xanthoceras</taxon>
    </lineage>
</organism>
<evidence type="ECO:0000259" key="8">
    <source>
        <dbReference type="Pfam" id="PF13839"/>
    </source>
</evidence>
<evidence type="ECO:0000256" key="3">
    <source>
        <dbReference type="ARBA" id="ARBA00022692"/>
    </source>
</evidence>
<protein>
    <recommendedName>
        <fullName evidence="12">Trichome birefringence-like N-terminal domain-containing protein</fullName>
    </recommendedName>
</protein>
<evidence type="ECO:0000259" key="9">
    <source>
        <dbReference type="Pfam" id="PF14416"/>
    </source>
</evidence>
<evidence type="ECO:0008006" key="12">
    <source>
        <dbReference type="Google" id="ProtNLM"/>
    </source>
</evidence>
<accession>A0ABQ8H4V4</accession>
<proteinExistence type="inferred from homology"/>
<comment type="similarity">
    <text evidence="2">Belongs to the PC-esterase family. TBL subfamily.</text>
</comment>
<comment type="subcellular location">
    <subcellularLocation>
        <location evidence="1">Membrane</location>
        <topology evidence="1">Single-pass membrane protein</topology>
    </subcellularLocation>
</comment>
<dbReference type="InterPro" id="IPR026057">
    <property type="entry name" value="TBL_C"/>
</dbReference>
<keyword evidence="3 7" id="KW-0812">Transmembrane</keyword>
<dbReference type="Proteomes" id="UP000827721">
    <property type="component" value="Unassembled WGS sequence"/>
</dbReference>
<keyword evidence="6 7" id="KW-0472">Membrane</keyword>
<reference evidence="10 11" key="1">
    <citation type="submission" date="2021-02" db="EMBL/GenBank/DDBJ databases">
        <title>Plant Genome Project.</title>
        <authorList>
            <person name="Zhang R.-G."/>
        </authorList>
    </citation>
    <scope>NUCLEOTIDE SEQUENCE [LARGE SCALE GENOMIC DNA]</scope>
    <source>
        <tissue evidence="10">Leaves</tissue>
    </source>
</reference>
<sequence>MKPVFFNHYLPRVVIMLTILFSFSILLISEAKSDHKSIEKCDIFTGEWVFDNMTHLSYKANECKYAGEWLSCLANGRPDSLYQKWRWQPRDCSLPRFNAKRLLHKLRGKRLMFVGDSIHMNQWQSLICMVQSVIPERKKSLHYVTERSAYFKIENYNVTLEFYWAPYLVESTADDTDSPAIGDDKSEPVVKLKLISNHGQHWKGADYLIFDTYAWWTRFPNLKFKLGSRLYREKQLNSVYKKALRTWARWVERNVDPKRTTIFFSSMSPFHDRSSDWNDPEAINCATETTPIPNKSIQHLNVGINQELFKITEKVTQSMKVPVHFLNITTLSEYRKDAHPSFYAISEGNAKATTTTQQKHIFTMKPVIDNQIQRFNCFPVVAVLTIFSISFLGCFLHNELLIKKCLSSSSSSTEVETNQGSVEKCDIFSGKWVLDNVTRPIYKEDQCEFLTEWVTCSKNGRQDSLYQNWRWQPRDCSLPKFDARLLLEKLRGKRLMFVGDSIHRNQWESMVCMVQSVIEPENKSMNYVSNSFAYFKIEDYNATLEFYWAPYLVESSADDPPSTWDGKLNPVVIPESISKHGHNWKGVDYLIFNTYMWWIGYPNLKFLRGSLDQGSTVYDGIDMYTAYEKALRTWAKWVEENVNPNLTTIFFSSLSPTHSWSLDWNDPDAINCAKETTPIVSMLTHLKVGRNQQLFVIGENVTRSMKPPVHFLNITTLSEYRKDAHTTFYAVSEDKRLSSSPPTEQKPSPGTVADCTHWCLPGLPDTWNELLYAKIISSS</sequence>
<dbReference type="EMBL" id="JAFEMO010000014">
    <property type="protein sequence ID" value="KAH7548356.1"/>
    <property type="molecule type" value="Genomic_DNA"/>
</dbReference>
<dbReference type="InterPro" id="IPR025846">
    <property type="entry name" value="TBL_N"/>
</dbReference>
<evidence type="ECO:0000256" key="7">
    <source>
        <dbReference type="SAM" id="Phobius"/>
    </source>
</evidence>
<feature type="domain" description="Trichome birefringence-like N-terminal" evidence="9">
    <location>
        <begin position="423"/>
        <end position="477"/>
    </location>
</feature>
<dbReference type="Pfam" id="PF14416">
    <property type="entry name" value="PMR5N"/>
    <property type="match status" value="2"/>
</dbReference>
<dbReference type="PANTHER" id="PTHR32285">
    <property type="entry name" value="PROTEIN TRICHOME BIREFRINGENCE-LIKE 9-RELATED"/>
    <property type="match status" value="1"/>
</dbReference>
<evidence type="ECO:0000256" key="1">
    <source>
        <dbReference type="ARBA" id="ARBA00004167"/>
    </source>
</evidence>
<feature type="domain" description="Trichome birefringence-like C-terminal" evidence="8">
    <location>
        <begin position="478"/>
        <end position="773"/>
    </location>
</feature>
<gene>
    <name evidence="10" type="ORF">JRO89_XS14G0107800</name>
</gene>
<name>A0ABQ8H4V4_9ROSI</name>
<feature type="domain" description="Trichome birefringence-like N-terminal" evidence="9">
    <location>
        <begin position="39"/>
        <end position="93"/>
    </location>
</feature>
<evidence type="ECO:0000256" key="6">
    <source>
        <dbReference type="ARBA" id="ARBA00023136"/>
    </source>
</evidence>
<dbReference type="PANTHER" id="PTHR32285:SF157">
    <property type="entry name" value="PROTEIN TRICHOME BIREFRINGENCE-LIKE 30"/>
    <property type="match status" value="1"/>
</dbReference>
<feature type="domain" description="Trichome birefringence-like C-terminal" evidence="8">
    <location>
        <begin position="94"/>
        <end position="351"/>
    </location>
</feature>
<keyword evidence="5 7" id="KW-1133">Transmembrane helix</keyword>
<feature type="transmembrane region" description="Helical" evidence="7">
    <location>
        <begin position="378"/>
        <end position="396"/>
    </location>
</feature>
<evidence type="ECO:0000256" key="5">
    <source>
        <dbReference type="ARBA" id="ARBA00022989"/>
    </source>
</evidence>
<evidence type="ECO:0000256" key="2">
    <source>
        <dbReference type="ARBA" id="ARBA00007727"/>
    </source>
</evidence>
<keyword evidence="11" id="KW-1185">Reference proteome</keyword>
<keyword evidence="4" id="KW-0735">Signal-anchor</keyword>